<keyword evidence="1" id="KW-0540">Nuclease</keyword>
<dbReference type="SMART" id="SM00318">
    <property type="entry name" value="SNc"/>
    <property type="match status" value="1"/>
</dbReference>
<dbReference type="InterPro" id="IPR035437">
    <property type="entry name" value="SNase_OB-fold_sf"/>
</dbReference>
<feature type="domain" description="TNase-like" evidence="5">
    <location>
        <begin position="19"/>
        <end position="141"/>
    </location>
</feature>
<protein>
    <submittedName>
        <fullName evidence="6">Nuclease</fullName>
    </submittedName>
</protein>
<sequence length="160" mass="18715">MKNIILFFLFLLSLNTNCQTLTGKVVGIMDGDTFKLLTQDSTIVKVRLANIDCPEKKQPFSQKAKDFTSKAIFSKTVCIDVLKKDRYRRSIAIVFYNDSLNLNNQLLTNGLAWHYTKYSKDIELQKMEDMARKNKIGLWQEANAIPPWEWRDYKKKKIKQ</sequence>
<dbReference type="SUPFAM" id="SSF50199">
    <property type="entry name" value="Staphylococcal nuclease"/>
    <property type="match status" value="1"/>
</dbReference>
<name>A0ABR5DEY2_9FLAO</name>
<feature type="signal peptide" evidence="4">
    <location>
        <begin position="1"/>
        <end position="18"/>
    </location>
</feature>
<evidence type="ECO:0000256" key="3">
    <source>
        <dbReference type="ARBA" id="ARBA00022801"/>
    </source>
</evidence>
<keyword evidence="7" id="KW-1185">Reference proteome</keyword>
<keyword evidence="4" id="KW-0732">Signal</keyword>
<comment type="caution">
    <text evidence="6">The sequence shown here is derived from an EMBL/GenBank/DDBJ whole genome shotgun (WGS) entry which is preliminary data.</text>
</comment>
<keyword evidence="2" id="KW-0255">Endonuclease</keyword>
<dbReference type="Gene3D" id="2.40.50.90">
    <property type="match status" value="1"/>
</dbReference>
<dbReference type="EMBL" id="JSVU01000015">
    <property type="protein sequence ID" value="KJJ37321.1"/>
    <property type="molecule type" value="Genomic_DNA"/>
</dbReference>
<evidence type="ECO:0000313" key="6">
    <source>
        <dbReference type="EMBL" id="KJJ37321.1"/>
    </source>
</evidence>
<dbReference type="Proteomes" id="UP000033497">
    <property type="component" value="Unassembled WGS sequence"/>
</dbReference>
<evidence type="ECO:0000256" key="4">
    <source>
        <dbReference type="SAM" id="SignalP"/>
    </source>
</evidence>
<dbReference type="Pfam" id="PF00565">
    <property type="entry name" value="SNase"/>
    <property type="match status" value="1"/>
</dbReference>
<feature type="chain" id="PRO_5046152198" evidence="4">
    <location>
        <begin position="19"/>
        <end position="160"/>
    </location>
</feature>
<proteinExistence type="predicted"/>
<dbReference type="PANTHER" id="PTHR12302">
    <property type="entry name" value="EBNA2 BINDING PROTEIN P100"/>
    <property type="match status" value="1"/>
</dbReference>
<evidence type="ECO:0000256" key="2">
    <source>
        <dbReference type="ARBA" id="ARBA00022759"/>
    </source>
</evidence>
<dbReference type="PROSITE" id="PS50830">
    <property type="entry name" value="TNASE_3"/>
    <property type="match status" value="1"/>
</dbReference>
<evidence type="ECO:0000259" key="5">
    <source>
        <dbReference type="PROSITE" id="PS50830"/>
    </source>
</evidence>
<organism evidence="6 7">
    <name type="scientific">Aequorivita vladivostokensis</name>
    <dbReference type="NCBI Taxonomy" id="171194"/>
    <lineage>
        <taxon>Bacteria</taxon>
        <taxon>Pseudomonadati</taxon>
        <taxon>Bacteroidota</taxon>
        <taxon>Flavobacteriia</taxon>
        <taxon>Flavobacteriales</taxon>
        <taxon>Flavobacteriaceae</taxon>
        <taxon>Aequorivita</taxon>
    </lineage>
</organism>
<dbReference type="PANTHER" id="PTHR12302:SF3">
    <property type="entry name" value="SERINE_THREONINE-PROTEIN KINASE 31"/>
    <property type="match status" value="1"/>
</dbReference>
<evidence type="ECO:0000313" key="7">
    <source>
        <dbReference type="Proteomes" id="UP000033497"/>
    </source>
</evidence>
<reference evidence="6 7" key="1">
    <citation type="submission" date="2014-10" db="EMBL/GenBank/DDBJ databases">
        <title>Genome sequencing of Vitellibacter vladivostokensis KMM 3516.</title>
        <authorList>
            <person name="Thevarajoo S."/>
            <person name="Selvaratnam C."/>
            <person name="Goh K.M."/>
            <person name="Chong C.S."/>
        </authorList>
    </citation>
    <scope>NUCLEOTIDE SEQUENCE [LARGE SCALE GENOMIC DNA]</scope>
    <source>
        <strain evidence="6 7">KMM 3516</strain>
    </source>
</reference>
<keyword evidence="3" id="KW-0378">Hydrolase</keyword>
<dbReference type="InterPro" id="IPR016071">
    <property type="entry name" value="Staphylococal_nuclease_OB-fold"/>
</dbReference>
<accession>A0ABR5DEY2</accession>
<gene>
    <name evidence="6" type="ORF">MB09_15025</name>
</gene>
<dbReference type="RefSeq" id="WP_045081730.1">
    <property type="nucleotide sequence ID" value="NZ_JSVU01000015.1"/>
</dbReference>
<evidence type="ECO:0000256" key="1">
    <source>
        <dbReference type="ARBA" id="ARBA00022722"/>
    </source>
</evidence>